<evidence type="ECO:0000259" key="5">
    <source>
        <dbReference type="Pfam" id="PF26153"/>
    </source>
</evidence>
<dbReference type="Pfam" id="PF26150">
    <property type="entry name" value="LEA-2_4"/>
    <property type="match status" value="1"/>
</dbReference>
<sequence>MSSRDPSPARTSEQTPLLSRTDSNTEYEANGHIEEDRASTSSPKKRRTQWPVIAAIGLLSVFMVLALIFGFATPSAVEQYVKEAVQFEADNISIENFTNTGIQARVQATVWLDASKVRRKSTRDLGRFATYIAKEVESGETQVKVYLPGYDNALLGTARIPGVKMNIRNGQYNWIDIVTDLDPGDPAGIQRLARDFMDHKLNKVDVKAIVDVPVKTGLISMNQQVTQYMSLETSDVPDTPKPELQSLRVAEYHGREGTPGGIKAWAKLSVKNEYPVRLTVPPTTFDVLLADCEDDYLHFATTTNEKIEIIPKHNISVAAEGLMTRLPTSLTTACPGSSKSPLDTFIASYMRGQDATVYIRGGKQGPETPEWIGKLLRDTIIPVPLPARPFDDMIKNFTLSDVHFSLPESPTGRPVLSATVGVLVALPKDMNFDVDVSRVRADGAIYYEGEEMGKLDLSTWQESRSHKQGGDLLVESKVIDAPLVITNEDVFAKVVQKMAIKHESVAMGVQAVVDVDATTALGSFVVSGIPSKGKILVDPPKTGGFTHEVGKISVVDTTPNKLTMKAEVTITNPTDYYANMPRVDAALFVNGTRMGTAYGGGNIVPGKNDIVSYVEWEKTAVGAEFLSQFISGYNVSLTIKPMKLPGLPEIPMNITVEVPHMFGKFLKDTTIHILSQTATFVLFAPIAMWVTSIHSTAYYNGSDIGNINWEYPFAVKPGDNLTPRLPLDWNTPGSGLIRDALGGNLKITALADIGVRIGQWRQDIWYEARDTGAHIRL</sequence>
<dbReference type="Pfam" id="PF22786">
    <property type="entry name" value="Tag1_C"/>
    <property type="match status" value="1"/>
</dbReference>
<feature type="region of interest" description="Disordered" evidence="1">
    <location>
        <begin position="1"/>
        <end position="44"/>
    </location>
</feature>
<name>A0AAN7T617_9EURO</name>
<organism evidence="6 7">
    <name type="scientific">Lithohypha guttulata</name>
    <dbReference type="NCBI Taxonomy" id="1690604"/>
    <lineage>
        <taxon>Eukaryota</taxon>
        <taxon>Fungi</taxon>
        <taxon>Dikarya</taxon>
        <taxon>Ascomycota</taxon>
        <taxon>Pezizomycotina</taxon>
        <taxon>Eurotiomycetes</taxon>
        <taxon>Chaetothyriomycetidae</taxon>
        <taxon>Chaetothyriales</taxon>
        <taxon>Trichomeriaceae</taxon>
        <taxon>Lithohypha</taxon>
    </lineage>
</organism>
<evidence type="ECO:0000259" key="3">
    <source>
        <dbReference type="Pfam" id="PF22786"/>
    </source>
</evidence>
<protein>
    <submittedName>
        <fullName evidence="6">Uncharacterized protein</fullName>
    </submittedName>
</protein>
<feature type="domain" description="Tag1 C-terminal" evidence="3">
    <location>
        <begin position="430"/>
        <end position="537"/>
    </location>
</feature>
<dbReference type="Pfam" id="PF26153">
    <property type="entry name" value="LEA-2L_5"/>
    <property type="match status" value="1"/>
</dbReference>
<keyword evidence="2" id="KW-0812">Transmembrane</keyword>
<dbReference type="GO" id="GO:0000329">
    <property type="term" value="C:fungal-type vacuole membrane"/>
    <property type="evidence" value="ECO:0007669"/>
    <property type="project" value="InterPro"/>
</dbReference>
<evidence type="ECO:0000259" key="4">
    <source>
        <dbReference type="Pfam" id="PF26150"/>
    </source>
</evidence>
<dbReference type="Proteomes" id="UP001309876">
    <property type="component" value="Unassembled WGS sequence"/>
</dbReference>
<keyword evidence="2" id="KW-0472">Membrane</keyword>
<dbReference type="InterPro" id="IPR055011">
    <property type="entry name" value="Tag1_C"/>
</dbReference>
<evidence type="ECO:0000313" key="6">
    <source>
        <dbReference type="EMBL" id="KAK5090175.1"/>
    </source>
</evidence>
<evidence type="ECO:0000256" key="2">
    <source>
        <dbReference type="SAM" id="Phobius"/>
    </source>
</evidence>
<dbReference type="EMBL" id="JAVRRJ010000001">
    <property type="protein sequence ID" value="KAK5090175.1"/>
    <property type="molecule type" value="Genomic_DNA"/>
</dbReference>
<comment type="caution">
    <text evidence="6">The sequence shown here is derived from an EMBL/GenBank/DDBJ whole genome shotgun (WGS) entry which is preliminary data.</text>
</comment>
<evidence type="ECO:0000313" key="7">
    <source>
        <dbReference type="Proteomes" id="UP001309876"/>
    </source>
</evidence>
<proteinExistence type="predicted"/>
<dbReference type="InterPro" id="IPR059065">
    <property type="entry name" value="Ig_Tag1-like_4th"/>
</dbReference>
<evidence type="ECO:0000256" key="1">
    <source>
        <dbReference type="SAM" id="MobiDB-lite"/>
    </source>
</evidence>
<feature type="domain" description="Tag1-like fifth Ig-like" evidence="5">
    <location>
        <begin position="663"/>
        <end position="765"/>
    </location>
</feature>
<gene>
    <name evidence="6" type="ORF">LTR05_000345</name>
</gene>
<dbReference type="Pfam" id="PF26174">
    <property type="entry name" value="LEA-2_1"/>
    <property type="match status" value="1"/>
</dbReference>
<dbReference type="AlphaFoldDB" id="A0AAN7T617"/>
<dbReference type="InterPro" id="IPR059066">
    <property type="entry name" value="Ig_Tag1-like_5th"/>
</dbReference>
<feature type="compositionally biased region" description="Polar residues" evidence="1">
    <location>
        <begin position="1"/>
        <end position="27"/>
    </location>
</feature>
<dbReference type="InterPro" id="IPR046368">
    <property type="entry name" value="Tag1"/>
</dbReference>
<keyword evidence="7" id="KW-1185">Reference proteome</keyword>
<dbReference type="PANTHER" id="PTHR35895:SF3">
    <property type="entry name" value="PRE-RRNA PROCESSING PROTEIN"/>
    <property type="match status" value="1"/>
</dbReference>
<reference evidence="6 7" key="1">
    <citation type="submission" date="2023-08" db="EMBL/GenBank/DDBJ databases">
        <title>Black Yeasts Isolated from many extreme environments.</title>
        <authorList>
            <person name="Coleine C."/>
            <person name="Stajich J.E."/>
            <person name="Selbmann L."/>
        </authorList>
    </citation>
    <scope>NUCLEOTIDE SEQUENCE [LARGE SCALE GENOMIC DNA]</scope>
    <source>
        <strain evidence="6 7">CCFEE 5910</strain>
    </source>
</reference>
<keyword evidence="2" id="KW-1133">Transmembrane helix</keyword>
<dbReference type="PANTHER" id="PTHR35895">
    <property type="entry name" value="CHROMOSOME 16, WHOLE GENOME SHOTGUN SEQUENCE"/>
    <property type="match status" value="1"/>
</dbReference>
<feature type="domain" description="Tag1-like fourth Ig-like" evidence="4">
    <location>
        <begin position="548"/>
        <end position="650"/>
    </location>
</feature>
<accession>A0AAN7T617</accession>
<feature type="compositionally biased region" description="Basic and acidic residues" evidence="1">
    <location>
        <begin position="29"/>
        <end position="38"/>
    </location>
</feature>
<feature type="transmembrane region" description="Helical" evidence="2">
    <location>
        <begin position="52"/>
        <end position="72"/>
    </location>
</feature>